<dbReference type="InterPro" id="IPR029052">
    <property type="entry name" value="Metallo-depent_PP-like"/>
</dbReference>
<comment type="similarity">
    <text evidence="1">Belongs to the metallophosphoesterase superfamily. YfcE family.</text>
</comment>
<gene>
    <name evidence="3" type="ORF">R6U77_14290</name>
</gene>
<dbReference type="InterPro" id="IPR050126">
    <property type="entry name" value="Ap4A_hydrolase"/>
</dbReference>
<proteinExistence type="inferred from homology"/>
<dbReference type="Gene3D" id="3.60.21.10">
    <property type="match status" value="1"/>
</dbReference>
<keyword evidence="4" id="KW-1185">Reference proteome</keyword>
<dbReference type="InterPro" id="IPR024654">
    <property type="entry name" value="Calcineurin-like_PHP_lpxH"/>
</dbReference>
<dbReference type="SUPFAM" id="SSF56300">
    <property type="entry name" value="Metallo-dependent phosphatases"/>
    <property type="match status" value="1"/>
</dbReference>
<evidence type="ECO:0000313" key="4">
    <source>
        <dbReference type="Proteomes" id="UP001322664"/>
    </source>
</evidence>
<dbReference type="PANTHER" id="PTHR42850:SF2">
    <property type="entry name" value="BLL5683 PROTEIN"/>
    <property type="match status" value="1"/>
</dbReference>
<dbReference type="PANTHER" id="PTHR42850">
    <property type="entry name" value="METALLOPHOSPHOESTERASE"/>
    <property type="match status" value="1"/>
</dbReference>
<dbReference type="PIRSF" id="PIRSF000883">
    <property type="entry name" value="Pesterase_MJ0912"/>
    <property type="match status" value="1"/>
</dbReference>
<dbReference type="RefSeq" id="WP_319836147.1">
    <property type="nucleotide sequence ID" value="NZ_CP137624.1"/>
</dbReference>
<evidence type="ECO:0000313" key="3">
    <source>
        <dbReference type="EMBL" id="WPK11049.1"/>
    </source>
</evidence>
<dbReference type="InterPro" id="IPR011152">
    <property type="entry name" value="Pesterase_MJ0912"/>
</dbReference>
<dbReference type="Proteomes" id="UP001322664">
    <property type="component" value="Chromosome"/>
</dbReference>
<dbReference type="EMBL" id="CP137624">
    <property type="protein sequence ID" value="WPK11049.1"/>
    <property type="molecule type" value="Genomic_DNA"/>
</dbReference>
<name>A0ABZ0RS53_9BACI</name>
<accession>A0ABZ0RS53</accession>
<organism evidence="3 4">
    <name type="scientific">Lysinibacillus louembei</name>
    <dbReference type="NCBI Taxonomy" id="1470088"/>
    <lineage>
        <taxon>Bacteria</taxon>
        <taxon>Bacillati</taxon>
        <taxon>Bacillota</taxon>
        <taxon>Bacilli</taxon>
        <taxon>Bacillales</taxon>
        <taxon>Bacillaceae</taxon>
        <taxon>Lysinibacillus</taxon>
    </lineage>
</organism>
<sequence length="245" mass="27563">MQFALLTDIHGNAVALQAVLQDIKERGVDEVYCTGDLIGIGHQSNEVLQLLSALPHCEIVCGNHDEAALAIIEGQPYPKSHAGIRAHHEWLAARLDPALIPLLQQLPREIEKTIHTKRFLFTHYALKGKNMPFHEDPFASIHQPSLENMEKLFQAYPIYDCICFGHHHPTHVFENDKTMYINPGALGCNSPNKAKYAICTVDTAIHWTFIEVAYDGAAFIEQFKQTDIPDKDFILTSFHAEANKN</sequence>
<reference evidence="3 4" key="1">
    <citation type="submission" date="2023-09" db="EMBL/GenBank/DDBJ databases">
        <authorList>
            <person name="Page C.A."/>
            <person name="Perez-Diaz I.M."/>
        </authorList>
    </citation>
    <scope>NUCLEOTIDE SEQUENCE [LARGE SCALE GENOMIC DNA]</scope>
    <source>
        <strain evidence="3 4">Ll15</strain>
    </source>
</reference>
<dbReference type="Pfam" id="PF12850">
    <property type="entry name" value="Metallophos_2"/>
    <property type="match status" value="1"/>
</dbReference>
<protein>
    <submittedName>
        <fullName evidence="3">Metallophosphoesterase family protein</fullName>
    </submittedName>
</protein>
<evidence type="ECO:0000259" key="2">
    <source>
        <dbReference type="Pfam" id="PF12850"/>
    </source>
</evidence>
<feature type="domain" description="Calcineurin-like phosphoesterase" evidence="2">
    <location>
        <begin position="1"/>
        <end position="203"/>
    </location>
</feature>
<evidence type="ECO:0000256" key="1">
    <source>
        <dbReference type="ARBA" id="ARBA00008950"/>
    </source>
</evidence>